<protein>
    <submittedName>
        <fullName evidence="2">Uncharacterized protein</fullName>
    </submittedName>
</protein>
<evidence type="ECO:0000313" key="2">
    <source>
        <dbReference type="EMBL" id="MBZ2165449.1"/>
    </source>
</evidence>
<evidence type="ECO:0000256" key="1">
    <source>
        <dbReference type="SAM" id="MobiDB-lite"/>
    </source>
</evidence>
<evidence type="ECO:0000313" key="3">
    <source>
        <dbReference type="Proteomes" id="UP000825933"/>
    </source>
</evidence>
<organism evidence="2 3">
    <name type="scientific">Methanobacterium spitsbergense</name>
    <dbReference type="NCBI Taxonomy" id="2874285"/>
    <lineage>
        <taxon>Archaea</taxon>
        <taxon>Methanobacteriati</taxon>
        <taxon>Methanobacteriota</taxon>
        <taxon>Methanomada group</taxon>
        <taxon>Methanobacteria</taxon>
        <taxon>Methanobacteriales</taxon>
        <taxon>Methanobacteriaceae</taxon>
        <taxon>Methanobacterium</taxon>
    </lineage>
</organism>
<proteinExistence type="predicted"/>
<name>A0A8T5UXM4_9EURY</name>
<dbReference type="RefSeq" id="WP_223791078.1">
    <property type="nucleotide sequence ID" value="NZ_JAIOUQ010000005.1"/>
</dbReference>
<feature type="region of interest" description="Disordered" evidence="1">
    <location>
        <begin position="28"/>
        <end position="54"/>
    </location>
</feature>
<reference evidence="3" key="1">
    <citation type="journal article" date="2022" name="Microbiol. Resour. Announc.">
        <title>Draft Genome Sequence of a Methanogenic Archaeon from West Spitsbergen Permafrost.</title>
        <authorList>
            <person name="Trubitsyn V."/>
            <person name="Rivkina E."/>
            <person name="Shcherbakova V."/>
        </authorList>
    </citation>
    <scope>NUCLEOTIDE SEQUENCE [LARGE SCALE GENOMIC DNA]</scope>
    <source>
        <strain evidence="3">VT</strain>
    </source>
</reference>
<comment type="caution">
    <text evidence="2">The sequence shown here is derived from an EMBL/GenBank/DDBJ whole genome shotgun (WGS) entry which is preliminary data.</text>
</comment>
<dbReference type="EMBL" id="JAIOUQ010000005">
    <property type="protein sequence ID" value="MBZ2165449.1"/>
    <property type="molecule type" value="Genomic_DNA"/>
</dbReference>
<keyword evidence="3" id="KW-1185">Reference proteome</keyword>
<gene>
    <name evidence="2" type="ORF">K8N75_05275</name>
</gene>
<dbReference type="AlphaFoldDB" id="A0A8T5UXM4"/>
<dbReference type="PROSITE" id="PS51257">
    <property type="entry name" value="PROKAR_LIPOPROTEIN"/>
    <property type="match status" value="1"/>
</dbReference>
<accession>A0A8T5UXM4</accession>
<sequence length="140" mass="13807">MKLSKRMLLGLVVLVCFVVVVSGCTSSNNTTGTNTSNSNTSSTNTSSSNASSSNDVNVVVKYPGSWAVDVSGTFGFRSLSGTGDQTTSIGDVSGALTAAARKTEGGNGVLTVSITKGGKTLASQSTSAPFGGATAVATGI</sequence>
<dbReference type="Proteomes" id="UP000825933">
    <property type="component" value="Unassembled WGS sequence"/>
</dbReference>